<keyword evidence="3" id="KW-0862">Zinc</keyword>
<dbReference type="InterPro" id="IPR006612">
    <property type="entry name" value="THAP_Znf"/>
</dbReference>
<dbReference type="PANTHER" id="PTHR47577:SF1">
    <property type="entry name" value="THAP DOMAIN-CONTAINING PROTEIN 6"/>
    <property type="match status" value="1"/>
</dbReference>
<dbReference type="Proteomes" id="UP000736164">
    <property type="component" value="Unassembled WGS sequence"/>
</dbReference>
<keyword evidence="6" id="KW-0175">Coiled coil</keyword>
<evidence type="ECO:0000256" key="2">
    <source>
        <dbReference type="ARBA" id="ARBA00022771"/>
    </source>
</evidence>
<dbReference type="PROSITE" id="PS50950">
    <property type="entry name" value="ZF_THAP"/>
    <property type="match status" value="1"/>
</dbReference>
<feature type="domain" description="THAP-type" evidence="8">
    <location>
        <begin position="1"/>
        <end position="88"/>
    </location>
</feature>
<proteinExistence type="predicted"/>
<dbReference type="SMART" id="SM00980">
    <property type="entry name" value="THAP"/>
    <property type="match status" value="1"/>
</dbReference>
<protein>
    <submittedName>
        <fullName evidence="9">THAP2 protein</fullName>
    </submittedName>
</protein>
<comment type="caution">
    <text evidence="9">The sequence shown here is derived from an EMBL/GenBank/DDBJ whole genome shotgun (WGS) entry which is preliminary data.</text>
</comment>
<organism evidence="9 10">
    <name type="scientific">Atractosteus spatula</name>
    <name type="common">Alligator gar</name>
    <name type="synonym">Lepisosteus spatula</name>
    <dbReference type="NCBI Taxonomy" id="7917"/>
    <lineage>
        <taxon>Eukaryota</taxon>
        <taxon>Metazoa</taxon>
        <taxon>Chordata</taxon>
        <taxon>Craniata</taxon>
        <taxon>Vertebrata</taxon>
        <taxon>Euteleostomi</taxon>
        <taxon>Actinopterygii</taxon>
        <taxon>Neopterygii</taxon>
        <taxon>Holostei</taxon>
        <taxon>Semionotiformes</taxon>
        <taxon>Lepisosteidae</taxon>
        <taxon>Atractosteus</taxon>
    </lineage>
</organism>
<gene>
    <name evidence="9" type="primary">Thap2_1</name>
    <name evidence="9" type="ORF">GTO95_0005951</name>
</gene>
<feature type="coiled-coil region" evidence="6">
    <location>
        <begin position="235"/>
        <end position="269"/>
    </location>
</feature>
<evidence type="ECO:0000256" key="7">
    <source>
        <dbReference type="SAM" id="MobiDB-lite"/>
    </source>
</evidence>
<feature type="region of interest" description="Disordered" evidence="7">
    <location>
        <begin position="94"/>
        <end position="141"/>
    </location>
</feature>
<accession>A0A8J7NMF4</accession>
<evidence type="ECO:0000256" key="1">
    <source>
        <dbReference type="ARBA" id="ARBA00022723"/>
    </source>
</evidence>
<dbReference type="Pfam" id="PF05485">
    <property type="entry name" value="THAP"/>
    <property type="match status" value="1"/>
</dbReference>
<feature type="compositionally biased region" description="Basic residues" evidence="7">
    <location>
        <begin position="114"/>
        <end position="124"/>
    </location>
</feature>
<dbReference type="InterPro" id="IPR027805">
    <property type="entry name" value="Transposase_HTH_dom"/>
</dbReference>
<dbReference type="Gene3D" id="6.20.210.20">
    <property type="entry name" value="THAP domain"/>
    <property type="match status" value="1"/>
</dbReference>
<feature type="non-terminal residue" evidence="9">
    <location>
        <position position="647"/>
    </location>
</feature>
<dbReference type="GO" id="GO:0008270">
    <property type="term" value="F:zinc ion binding"/>
    <property type="evidence" value="ECO:0007669"/>
    <property type="project" value="UniProtKB-KW"/>
</dbReference>
<evidence type="ECO:0000313" key="10">
    <source>
        <dbReference type="Proteomes" id="UP000736164"/>
    </source>
</evidence>
<evidence type="ECO:0000256" key="6">
    <source>
        <dbReference type="SAM" id="Coils"/>
    </source>
</evidence>
<keyword evidence="10" id="KW-1185">Reference proteome</keyword>
<sequence>MPSSCVAVNCSEERSQDTLNRGITFHRFPKDPVRRKQWRAAIRRQTPDKRLWEPTKSSVICSKHFTPDTFDRTGQTVRLRAAAVPTLFDFASKRKRGEEGEEEQQDGKEEQPRCRCRGRRRRQQPRGAKTPAPSTPDGASSIGDLVLAAELMEVVTDTVRAVQLGIRVQRGFENDHGNYSLPTDPAVLSSLVRTLAQDQHRQEQALLNLKVAMENRDKLFQKKKKQWEWELHMATAARDARIETLEDQLAQLRAEGAATQRELRQARAEATASAEAMLSLGTQLRERRHRSQVGTLSACALRDSPKWLRFYTGFDSYARFLAFLHFLQSGDGSGLCWQQPCLPEEGGGQGAGAGAPEGYLEVTTPASECNNFSGVLTQVSEAEAPADVWTAAGASQADGEGEAREPPPRTEGGAPNLLSAEDQLLLVLARLRLGLLLQDLAFRFRVAESTVSRIWVHWMELMQKRLQQIPVKCSQRYISFFRPKHTLILGDGLTLTVLECADLLFEVPSRDRQRGGGSDRAGEGPPDLVSQPYRALCPRRGCVLASPSGYLGFASAVRLEEWEALGAEDLLPSQALPPYLFDEAPAPALPPGRPSREVLSVRSLTDKALNFRYLRAVHPLSTAAQLDRAWEVCCYLACLLHEPMGLR</sequence>
<evidence type="ECO:0000313" key="9">
    <source>
        <dbReference type="EMBL" id="MBN3314799.1"/>
    </source>
</evidence>
<dbReference type="Pfam" id="PF13613">
    <property type="entry name" value="HTH_Tnp_4"/>
    <property type="match status" value="1"/>
</dbReference>
<keyword evidence="1" id="KW-0479">Metal-binding</keyword>
<reference evidence="9" key="1">
    <citation type="journal article" date="2021" name="Cell">
        <title>Tracing the genetic footprints of vertebrate landing in non-teleost ray-finned fishes.</title>
        <authorList>
            <person name="Bi X."/>
            <person name="Wang K."/>
            <person name="Yang L."/>
            <person name="Pan H."/>
            <person name="Jiang H."/>
            <person name="Wei Q."/>
            <person name="Fang M."/>
            <person name="Yu H."/>
            <person name="Zhu C."/>
            <person name="Cai Y."/>
            <person name="He Y."/>
            <person name="Gan X."/>
            <person name="Zeng H."/>
            <person name="Yu D."/>
            <person name="Zhu Y."/>
            <person name="Jiang H."/>
            <person name="Qiu Q."/>
            <person name="Yang H."/>
            <person name="Zhang Y.E."/>
            <person name="Wang W."/>
            <person name="Zhu M."/>
            <person name="He S."/>
            <person name="Zhang G."/>
        </authorList>
    </citation>
    <scope>NUCLEOTIDE SEQUENCE</scope>
    <source>
        <strain evidence="9">Allg_001</strain>
    </source>
</reference>
<feature type="region of interest" description="Disordered" evidence="7">
    <location>
        <begin position="392"/>
        <end position="415"/>
    </location>
</feature>
<keyword evidence="4 5" id="KW-0238">DNA-binding</keyword>
<dbReference type="SUPFAM" id="SSF57716">
    <property type="entry name" value="Glucocorticoid receptor-like (DNA-binding domain)"/>
    <property type="match status" value="1"/>
</dbReference>
<evidence type="ECO:0000256" key="5">
    <source>
        <dbReference type="PROSITE-ProRule" id="PRU00309"/>
    </source>
</evidence>
<dbReference type="AlphaFoldDB" id="A0A8J7NMF4"/>
<feature type="non-terminal residue" evidence="9">
    <location>
        <position position="1"/>
    </location>
</feature>
<dbReference type="InterPro" id="IPR038441">
    <property type="entry name" value="THAP_Znf_sf"/>
</dbReference>
<dbReference type="SMART" id="SM00692">
    <property type="entry name" value="DM3"/>
    <property type="match status" value="1"/>
</dbReference>
<name>A0A8J7NMF4_ATRSP</name>
<evidence type="ECO:0000256" key="3">
    <source>
        <dbReference type="ARBA" id="ARBA00022833"/>
    </source>
</evidence>
<dbReference type="GO" id="GO:0003677">
    <property type="term" value="F:DNA binding"/>
    <property type="evidence" value="ECO:0007669"/>
    <property type="project" value="UniProtKB-UniRule"/>
</dbReference>
<evidence type="ECO:0000256" key="4">
    <source>
        <dbReference type="ARBA" id="ARBA00023125"/>
    </source>
</evidence>
<dbReference type="PANTHER" id="PTHR47577">
    <property type="entry name" value="THAP DOMAIN-CONTAINING PROTEIN 6"/>
    <property type="match status" value="1"/>
</dbReference>
<evidence type="ECO:0000259" key="8">
    <source>
        <dbReference type="PROSITE" id="PS50950"/>
    </source>
</evidence>
<keyword evidence="2 5" id="KW-0863">Zinc-finger</keyword>
<dbReference type="EMBL" id="JAAWVO010017430">
    <property type="protein sequence ID" value="MBN3314799.1"/>
    <property type="molecule type" value="Genomic_DNA"/>
</dbReference>